<feature type="compositionally biased region" description="Basic residues" evidence="1">
    <location>
        <begin position="184"/>
        <end position="199"/>
    </location>
</feature>
<dbReference type="EMBL" id="NWUJ01000002">
    <property type="protein sequence ID" value="PFH37531.1"/>
    <property type="molecule type" value="Genomic_DNA"/>
</dbReference>
<protein>
    <submittedName>
        <fullName evidence="2">DEAD/DEAH box RNA helicase family protein</fullName>
    </submittedName>
</protein>
<accession>A0A2A9MMA3</accession>
<dbReference type="GO" id="GO:0004386">
    <property type="term" value="F:helicase activity"/>
    <property type="evidence" value="ECO:0007669"/>
    <property type="project" value="UniProtKB-KW"/>
</dbReference>
<keyword evidence="2" id="KW-0067">ATP-binding</keyword>
<keyword evidence="2" id="KW-0347">Helicase</keyword>
<evidence type="ECO:0000313" key="2">
    <source>
        <dbReference type="EMBL" id="PFH37531.1"/>
    </source>
</evidence>
<sequence length="216" mass="24599">MGARRTLLSGAASRDKRKREERLELNRKKKAKKWREELAADRRHEIRLSGHSTSSSLGPRGKSSAKSRVSGSSDASAEDDDEEDGDEDDEPEEEEDEEEGDLDLDDDDDEEVVELSDGCLDESFGEEESADEDEEADTEERDENEQALRKRKGGTPRAMRLAKEPPLRRLLERLPRGRMEKTPRCTRKTPQTKRNKSRSPAKMPFSTRRRPGATCR</sequence>
<dbReference type="GeneID" id="40308970"/>
<feature type="compositionally biased region" description="Basic and acidic residues" evidence="1">
    <location>
        <begin position="161"/>
        <end position="183"/>
    </location>
</feature>
<feature type="compositionally biased region" description="Acidic residues" evidence="1">
    <location>
        <begin position="76"/>
        <end position="145"/>
    </location>
</feature>
<evidence type="ECO:0000256" key="1">
    <source>
        <dbReference type="SAM" id="MobiDB-lite"/>
    </source>
</evidence>
<evidence type="ECO:0000313" key="3">
    <source>
        <dbReference type="Proteomes" id="UP000224006"/>
    </source>
</evidence>
<feature type="region of interest" description="Disordered" evidence="1">
    <location>
        <begin position="1"/>
        <end position="216"/>
    </location>
</feature>
<name>A0A2A9MMA3_BESBE</name>
<feature type="compositionally biased region" description="Low complexity" evidence="1">
    <location>
        <begin position="60"/>
        <end position="75"/>
    </location>
</feature>
<keyword evidence="2" id="KW-0547">Nucleotide-binding</keyword>
<proteinExistence type="predicted"/>
<comment type="caution">
    <text evidence="2">The sequence shown here is derived from an EMBL/GenBank/DDBJ whole genome shotgun (WGS) entry which is preliminary data.</text>
</comment>
<dbReference type="KEGG" id="bbes:BESB_039890"/>
<keyword evidence="2" id="KW-0378">Hydrolase</keyword>
<feature type="compositionally biased region" description="Basic and acidic residues" evidence="1">
    <location>
        <begin position="34"/>
        <end position="48"/>
    </location>
</feature>
<dbReference type="Proteomes" id="UP000224006">
    <property type="component" value="Chromosome II"/>
</dbReference>
<organism evidence="2 3">
    <name type="scientific">Besnoitia besnoiti</name>
    <name type="common">Apicomplexan protozoan</name>
    <dbReference type="NCBI Taxonomy" id="94643"/>
    <lineage>
        <taxon>Eukaryota</taxon>
        <taxon>Sar</taxon>
        <taxon>Alveolata</taxon>
        <taxon>Apicomplexa</taxon>
        <taxon>Conoidasida</taxon>
        <taxon>Coccidia</taxon>
        <taxon>Eucoccidiorida</taxon>
        <taxon>Eimeriorina</taxon>
        <taxon>Sarcocystidae</taxon>
        <taxon>Besnoitia</taxon>
    </lineage>
</organism>
<gene>
    <name evidence="2" type="ORF">BESB_039890</name>
</gene>
<dbReference type="RefSeq" id="XP_029221540.1">
    <property type="nucleotide sequence ID" value="XM_029362575.1"/>
</dbReference>
<keyword evidence="3" id="KW-1185">Reference proteome</keyword>
<reference evidence="2 3" key="1">
    <citation type="submission" date="2017-09" db="EMBL/GenBank/DDBJ databases">
        <title>Genome sequencing of Besnoitia besnoiti strain Bb-Ger1.</title>
        <authorList>
            <person name="Schares G."/>
            <person name="Venepally P."/>
            <person name="Lorenzi H.A."/>
        </authorList>
    </citation>
    <scope>NUCLEOTIDE SEQUENCE [LARGE SCALE GENOMIC DNA]</scope>
    <source>
        <strain evidence="2 3">Bb-Ger1</strain>
    </source>
</reference>
<dbReference type="AlphaFoldDB" id="A0A2A9MMA3"/>
<feature type="compositionally biased region" description="Basic residues" evidence="1">
    <location>
        <begin position="207"/>
        <end position="216"/>
    </location>
</feature>
<dbReference type="VEuPathDB" id="ToxoDB:BESB_039890"/>